<dbReference type="EMBL" id="LAZR01025104">
    <property type="protein sequence ID" value="KKL72980.1"/>
    <property type="molecule type" value="Genomic_DNA"/>
</dbReference>
<proteinExistence type="predicted"/>
<accession>A0A0F9GUE2</accession>
<feature type="non-terminal residue" evidence="1">
    <location>
        <position position="61"/>
    </location>
</feature>
<dbReference type="PROSITE" id="PS51257">
    <property type="entry name" value="PROKAR_LIPOPROTEIN"/>
    <property type="match status" value="1"/>
</dbReference>
<evidence type="ECO:0008006" key="2">
    <source>
        <dbReference type="Google" id="ProtNLM"/>
    </source>
</evidence>
<protein>
    <recommendedName>
        <fullName evidence="2">Lipoprotein</fullName>
    </recommendedName>
</protein>
<dbReference type="AlphaFoldDB" id="A0A0F9GUE2"/>
<name>A0A0F9GUE2_9ZZZZ</name>
<comment type="caution">
    <text evidence="1">The sequence shown here is derived from an EMBL/GenBank/DDBJ whole genome shotgun (WGS) entry which is preliminary data.</text>
</comment>
<organism evidence="1">
    <name type="scientific">marine sediment metagenome</name>
    <dbReference type="NCBI Taxonomy" id="412755"/>
    <lineage>
        <taxon>unclassified sequences</taxon>
        <taxon>metagenomes</taxon>
        <taxon>ecological metagenomes</taxon>
    </lineage>
</organism>
<evidence type="ECO:0000313" key="1">
    <source>
        <dbReference type="EMBL" id="KKL72980.1"/>
    </source>
</evidence>
<sequence>MTRRVLLAALCLMVGACASSPKPKPPPLKTSGWRSEARSFQKCMAGPRTYYDFGYLTGCSR</sequence>
<gene>
    <name evidence="1" type="ORF">LCGC14_2079520</name>
</gene>
<reference evidence="1" key="1">
    <citation type="journal article" date="2015" name="Nature">
        <title>Complex archaea that bridge the gap between prokaryotes and eukaryotes.</title>
        <authorList>
            <person name="Spang A."/>
            <person name="Saw J.H."/>
            <person name="Jorgensen S.L."/>
            <person name="Zaremba-Niedzwiedzka K."/>
            <person name="Martijn J."/>
            <person name="Lind A.E."/>
            <person name="van Eijk R."/>
            <person name="Schleper C."/>
            <person name="Guy L."/>
            <person name="Ettema T.J."/>
        </authorList>
    </citation>
    <scope>NUCLEOTIDE SEQUENCE</scope>
</reference>